<name>A0AAW0JHS4_QUESU</name>
<gene>
    <name evidence="1" type="primary">PA200_3</name>
    <name evidence="1" type="ORF">CFP56_032132</name>
</gene>
<accession>A0AAW0JHS4</accession>
<dbReference type="PANTHER" id="PTHR32170:SF3">
    <property type="entry name" value="PROTEASOME ACTIVATOR COMPLEX SUBUNIT 4"/>
    <property type="match status" value="1"/>
</dbReference>
<keyword evidence="1" id="KW-0647">Proteasome</keyword>
<dbReference type="EMBL" id="PKMF04000545">
    <property type="protein sequence ID" value="KAK7826474.1"/>
    <property type="molecule type" value="Genomic_DNA"/>
</dbReference>
<dbReference type="GO" id="GO:0005634">
    <property type="term" value="C:nucleus"/>
    <property type="evidence" value="ECO:0007669"/>
    <property type="project" value="TreeGrafter"/>
</dbReference>
<organism evidence="1 2">
    <name type="scientific">Quercus suber</name>
    <name type="common">Cork oak</name>
    <dbReference type="NCBI Taxonomy" id="58331"/>
    <lineage>
        <taxon>Eukaryota</taxon>
        <taxon>Viridiplantae</taxon>
        <taxon>Streptophyta</taxon>
        <taxon>Embryophyta</taxon>
        <taxon>Tracheophyta</taxon>
        <taxon>Spermatophyta</taxon>
        <taxon>Magnoliopsida</taxon>
        <taxon>eudicotyledons</taxon>
        <taxon>Gunneridae</taxon>
        <taxon>Pentapetalae</taxon>
        <taxon>rosids</taxon>
        <taxon>fabids</taxon>
        <taxon>Fagales</taxon>
        <taxon>Fagaceae</taxon>
        <taxon>Quercus</taxon>
    </lineage>
</organism>
<sequence length="225" mass="26500">MHLYNAWLPPPVAQETKREKDSFSRVVCSVKNSFKPDDPDSVYSTLKWISVIDLFIKAKSDVSLEDVSTLVEIGLELFKNSQNKLYAQVRWGNILVRVLNKYRKKLSLKVQWRPLYDTLVNTHFTRDTGPEGWRLRQRHFEAITSLVRSCRRFFPPGSAFEIWSEFSDWIKSCIDLWDSMPNCQFWNSQWAALVARVVKNCNSIEWECFLPTLFARYLNMFEVTV</sequence>
<dbReference type="InterPro" id="IPR035309">
    <property type="entry name" value="PSME4"/>
</dbReference>
<protein>
    <submittedName>
        <fullName evidence="1">Proteasome activator subunit 4</fullName>
    </submittedName>
</protein>
<keyword evidence="2" id="KW-1185">Reference proteome</keyword>
<comment type="caution">
    <text evidence="1">The sequence shown here is derived from an EMBL/GenBank/DDBJ whole genome shotgun (WGS) entry which is preliminary data.</text>
</comment>
<dbReference type="GO" id="GO:0070628">
    <property type="term" value="F:proteasome binding"/>
    <property type="evidence" value="ECO:0007669"/>
    <property type="project" value="InterPro"/>
</dbReference>
<reference evidence="1 2" key="1">
    <citation type="journal article" date="2018" name="Sci. Data">
        <title>The draft genome sequence of cork oak.</title>
        <authorList>
            <person name="Ramos A.M."/>
            <person name="Usie A."/>
            <person name="Barbosa P."/>
            <person name="Barros P.M."/>
            <person name="Capote T."/>
            <person name="Chaves I."/>
            <person name="Simoes F."/>
            <person name="Abreu I."/>
            <person name="Carrasquinho I."/>
            <person name="Faro C."/>
            <person name="Guimaraes J.B."/>
            <person name="Mendonca D."/>
            <person name="Nobrega F."/>
            <person name="Rodrigues L."/>
            <person name="Saibo N.J.M."/>
            <person name="Varela M.C."/>
            <person name="Egas C."/>
            <person name="Matos J."/>
            <person name="Miguel C.M."/>
            <person name="Oliveira M.M."/>
            <person name="Ricardo C.P."/>
            <person name="Goncalves S."/>
        </authorList>
    </citation>
    <scope>NUCLEOTIDE SEQUENCE [LARGE SCALE GENOMIC DNA]</scope>
    <source>
        <strain evidence="2">cv. HL8</strain>
    </source>
</reference>
<proteinExistence type="predicted"/>
<dbReference type="GO" id="GO:0000502">
    <property type="term" value="C:proteasome complex"/>
    <property type="evidence" value="ECO:0007669"/>
    <property type="project" value="UniProtKB-KW"/>
</dbReference>
<dbReference type="AlphaFoldDB" id="A0AAW0JHS4"/>
<dbReference type="GO" id="GO:0016504">
    <property type="term" value="F:peptidase activator activity"/>
    <property type="evidence" value="ECO:0007669"/>
    <property type="project" value="InterPro"/>
</dbReference>
<dbReference type="PANTHER" id="PTHR32170">
    <property type="entry name" value="PROTEASOME ACTIVATOR COMPLEX SUBUNIT 4"/>
    <property type="match status" value="1"/>
</dbReference>
<dbReference type="GO" id="GO:0005829">
    <property type="term" value="C:cytosol"/>
    <property type="evidence" value="ECO:0007669"/>
    <property type="project" value="TreeGrafter"/>
</dbReference>
<dbReference type="Proteomes" id="UP000237347">
    <property type="component" value="Unassembled WGS sequence"/>
</dbReference>
<evidence type="ECO:0000313" key="2">
    <source>
        <dbReference type="Proteomes" id="UP000237347"/>
    </source>
</evidence>
<evidence type="ECO:0000313" key="1">
    <source>
        <dbReference type="EMBL" id="KAK7826474.1"/>
    </source>
</evidence>
<dbReference type="GO" id="GO:0010499">
    <property type="term" value="P:proteasomal ubiquitin-independent protein catabolic process"/>
    <property type="evidence" value="ECO:0007669"/>
    <property type="project" value="TreeGrafter"/>
</dbReference>